<reference evidence="1 2" key="1">
    <citation type="submission" date="2019-07" db="EMBL/GenBank/DDBJ databases">
        <title>Genome assembly of two rare yeast pathogens: Diutina rugosa and Trichomonascus ciferrii.</title>
        <authorList>
            <person name="Mixao V."/>
            <person name="Saus E."/>
            <person name="Hansen A."/>
            <person name="Lass-Flor C."/>
            <person name="Gabaldon T."/>
        </authorList>
    </citation>
    <scope>NUCLEOTIDE SEQUENCE [LARGE SCALE GENOMIC DNA]</scope>
    <source>
        <strain evidence="1 2">CBS 613</strain>
    </source>
</reference>
<dbReference type="AlphaFoldDB" id="A0A642UPW7"/>
<comment type="caution">
    <text evidence="1">The sequence shown here is derived from an EMBL/GenBank/DDBJ whole genome shotgun (WGS) entry which is preliminary data.</text>
</comment>
<gene>
    <name evidence="1" type="ORF">DIURU_002490</name>
</gene>
<sequence length="683" mass="78484">MWRLRRGWARWRVPKAYYSSVVPASSPPQLASLSRLDAHNRLFQLLSFNPISIDPQLYIQCFEQARDSDDKTRRLLYQRLLFHQRYADCWQVFFDHYTDLTDVDDFVEMAFTYLKNQDNHAYGWFYFVMAAQDGFPERFSEVVMDTAMSYSKEADAFRQAQVVHQNLGHVSSMMDLLRWKDHSLSNSAHRWVVSVYLRNLLNMAPPQFNVGQVISEYPHITHYPGWLSHLSLENHLIDGYDFDANVQMNTNDILKAMPIVDPGTLWKVYRRVDQPDKSIVSQLVQKMVNSEGNPVDIEHLIESNELTLDTLDADHISKLLTKVTSDKLAKQLVAKTSLMADGEAKICQFITVSPLLTQKSGIAILGDILKSSIHHDNVFEAIDARDDAPAIYRGLAHLDDLKPSVLLAALRHGLDHHGLVEEQFLVPIFEKYLKSQFNPVEIYKKPYRLTVIATNEVDFQKHWLYASPQDRAAFKRALSKLGGALSVLCPQPRLFCQAMEVLFAYVYSDRFGWLSEMQFGKRYVYQNLCHHIGLRVEQMSRGLYIMRDILAEYKLPSRVFAGAALRMMSQRTVKASVALAADSTIPLYHIQEILMGLITSPQLSVPERLKWVEAVVAKVEARHPGFKMHTRVVYRLVSEIKRYQQQQGFNGASKSDLAWLSQATPAKRALGRTLKLMQRQDKL</sequence>
<dbReference type="OrthoDB" id="4094279at2759"/>
<name>A0A642UPW7_DIURU</name>
<protein>
    <submittedName>
        <fullName evidence="1">Uncharacterized protein</fullName>
    </submittedName>
</protein>
<organism evidence="1 2">
    <name type="scientific">Diutina rugosa</name>
    <name type="common">Yeast</name>
    <name type="synonym">Candida rugosa</name>
    <dbReference type="NCBI Taxonomy" id="5481"/>
    <lineage>
        <taxon>Eukaryota</taxon>
        <taxon>Fungi</taxon>
        <taxon>Dikarya</taxon>
        <taxon>Ascomycota</taxon>
        <taxon>Saccharomycotina</taxon>
        <taxon>Pichiomycetes</taxon>
        <taxon>Debaryomycetaceae</taxon>
        <taxon>Diutina</taxon>
    </lineage>
</organism>
<dbReference type="EMBL" id="SWFT01000069">
    <property type="protein sequence ID" value="KAA8903328.1"/>
    <property type="molecule type" value="Genomic_DNA"/>
</dbReference>
<dbReference type="Proteomes" id="UP000449547">
    <property type="component" value="Unassembled WGS sequence"/>
</dbReference>
<accession>A0A642UPW7</accession>
<dbReference type="RefSeq" id="XP_034012742.1">
    <property type="nucleotide sequence ID" value="XM_034155147.1"/>
</dbReference>
<proteinExistence type="predicted"/>
<evidence type="ECO:0000313" key="2">
    <source>
        <dbReference type="Proteomes" id="UP000449547"/>
    </source>
</evidence>
<evidence type="ECO:0000313" key="1">
    <source>
        <dbReference type="EMBL" id="KAA8903328.1"/>
    </source>
</evidence>
<dbReference type="GeneID" id="54781141"/>
<dbReference type="VEuPathDB" id="FungiDB:DIURU_002490"/>
<keyword evidence="2" id="KW-1185">Reference proteome</keyword>